<dbReference type="EMBL" id="JAEFCI010006767">
    <property type="protein sequence ID" value="KAG5459488.1"/>
    <property type="molecule type" value="Genomic_DNA"/>
</dbReference>
<accession>A0A8H8DID6</accession>
<evidence type="ECO:0000313" key="3">
    <source>
        <dbReference type="Proteomes" id="UP000673691"/>
    </source>
</evidence>
<keyword evidence="3" id="KW-1185">Reference proteome</keyword>
<feature type="compositionally biased region" description="Low complexity" evidence="1">
    <location>
        <begin position="253"/>
        <end position="271"/>
    </location>
</feature>
<name>A0A8H8DID6_9FUNG</name>
<feature type="region of interest" description="Disordered" evidence="1">
    <location>
        <begin position="208"/>
        <end position="271"/>
    </location>
</feature>
<comment type="caution">
    <text evidence="2">The sequence shown here is derived from an EMBL/GenBank/DDBJ whole genome shotgun (WGS) entry which is preliminary data.</text>
</comment>
<evidence type="ECO:0000256" key="1">
    <source>
        <dbReference type="SAM" id="MobiDB-lite"/>
    </source>
</evidence>
<feature type="compositionally biased region" description="Basic residues" evidence="1">
    <location>
        <begin position="212"/>
        <end position="221"/>
    </location>
</feature>
<sequence>MANLFFRHNQFQLKVPSRELTSMRMPPGPLAECVVGTGVMNSVGHVHALQGVHSEGDAAIDRSVAFHLRQFPLPRLDTLALPEVPRASRRRGSECLGCKWCKSDWWKRLTEKRLTEKQETNDLVPEHTVTVNHICVNMCSFLFTSAFWVSQDLAAAIHNVDVVEKNNQIGLKLAECRAVGIPTVSLILSSRTAPVLLLLAVAPNDRPVSFPRGRRASRRQTHASTPRTAQLARSPPPAAPASPSTVPRCPAAVRPVEQRQQQQQPVGVGRI</sequence>
<protein>
    <submittedName>
        <fullName evidence="2">Uncharacterized protein</fullName>
    </submittedName>
</protein>
<reference evidence="2 3" key="1">
    <citation type="journal article" name="Sci. Rep.">
        <title>Genome-scale phylogenetic analyses confirm Olpidium as the closest living zoosporic fungus to the non-flagellated, terrestrial fungi.</title>
        <authorList>
            <person name="Chang Y."/>
            <person name="Rochon D."/>
            <person name="Sekimoto S."/>
            <person name="Wang Y."/>
            <person name="Chovatia M."/>
            <person name="Sandor L."/>
            <person name="Salamov A."/>
            <person name="Grigoriev I.V."/>
            <person name="Stajich J.E."/>
            <person name="Spatafora J.W."/>
        </authorList>
    </citation>
    <scope>NUCLEOTIDE SEQUENCE [LARGE SCALE GENOMIC DNA]</scope>
    <source>
        <strain evidence="2">S191</strain>
    </source>
</reference>
<dbReference type="AlphaFoldDB" id="A0A8H8DID6"/>
<proteinExistence type="predicted"/>
<gene>
    <name evidence="2" type="ORF">BJ554DRAFT_105</name>
</gene>
<evidence type="ECO:0000313" key="2">
    <source>
        <dbReference type="EMBL" id="KAG5459488.1"/>
    </source>
</evidence>
<organism evidence="2 3">
    <name type="scientific">Olpidium bornovanus</name>
    <dbReference type="NCBI Taxonomy" id="278681"/>
    <lineage>
        <taxon>Eukaryota</taxon>
        <taxon>Fungi</taxon>
        <taxon>Fungi incertae sedis</taxon>
        <taxon>Olpidiomycota</taxon>
        <taxon>Olpidiomycotina</taxon>
        <taxon>Olpidiomycetes</taxon>
        <taxon>Olpidiales</taxon>
        <taxon>Olpidiaceae</taxon>
        <taxon>Olpidium</taxon>
    </lineage>
</organism>
<dbReference type="Proteomes" id="UP000673691">
    <property type="component" value="Unassembled WGS sequence"/>
</dbReference>